<evidence type="ECO:0000313" key="2">
    <source>
        <dbReference type="EMBL" id="GJT04404.1"/>
    </source>
</evidence>
<dbReference type="EMBL" id="BQNB010012506">
    <property type="protein sequence ID" value="GJT04404.1"/>
    <property type="molecule type" value="Genomic_DNA"/>
</dbReference>
<gene>
    <name evidence="2" type="ORF">Tco_0838866</name>
</gene>
<proteinExistence type="predicted"/>
<keyword evidence="1" id="KW-0175">Coiled coil</keyword>
<evidence type="ECO:0000256" key="1">
    <source>
        <dbReference type="SAM" id="Coils"/>
    </source>
</evidence>
<feature type="non-terminal residue" evidence="2">
    <location>
        <position position="1"/>
    </location>
</feature>
<protein>
    <submittedName>
        <fullName evidence="2">Uncharacterized protein</fullName>
    </submittedName>
</protein>
<comment type="caution">
    <text evidence="2">The sequence shown here is derived from an EMBL/GenBank/DDBJ whole genome shotgun (WGS) entry which is preliminary data.</text>
</comment>
<sequence length="139" mass="15712">KAHVILLPSQLLVKPKNEEITEGIIRNYYDGEDGETTPRFELIRGGSEQSHVSIPSLQVVDTLFGVAKKEISYMSNCSKNVEDLKNENENIMQMRDRVKQLITTAKEKGDRLLDGVEKWVANAESHISEAKEVIDRDEA</sequence>
<feature type="coiled-coil region" evidence="1">
    <location>
        <begin position="74"/>
        <end position="104"/>
    </location>
</feature>
<evidence type="ECO:0000313" key="3">
    <source>
        <dbReference type="Proteomes" id="UP001151760"/>
    </source>
</evidence>
<organism evidence="2 3">
    <name type="scientific">Tanacetum coccineum</name>
    <dbReference type="NCBI Taxonomy" id="301880"/>
    <lineage>
        <taxon>Eukaryota</taxon>
        <taxon>Viridiplantae</taxon>
        <taxon>Streptophyta</taxon>
        <taxon>Embryophyta</taxon>
        <taxon>Tracheophyta</taxon>
        <taxon>Spermatophyta</taxon>
        <taxon>Magnoliopsida</taxon>
        <taxon>eudicotyledons</taxon>
        <taxon>Gunneridae</taxon>
        <taxon>Pentapetalae</taxon>
        <taxon>asterids</taxon>
        <taxon>campanulids</taxon>
        <taxon>Asterales</taxon>
        <taxon>Asteraceae</taxon>
        <taxon>Asteroideae</taxon>
        <taxon>Anthemideae</taxon>
        <taxon>Anthemidinae</taxon>
        <taxon>Tanacetum</taxon>
    </lineage>
</organism>
<reference evidence="2" key="1">
    <citation type="journal article" date="2022" name="Int. J. Mol. Sci.">
        <title>Draft Genome of Tanacetum Coccineum: Genomic Comparison of Closely Related Tanacetum-Family Plants.</title>
        <authorList>
            <person name="Yamashiro T."/>
            <person name="Shiraishi A."/>
            <person name="Nakayama K."/>
            <person name="Satake H."/>
        </authorList>
    </citation>
    <scope>NUCLEOTIDE SEQUENCE</scope>
</reference>
<accession>A0ABQ5AU31</accession>
<keyword evidence="3" id="KW-1185">Reference proteome</keyword>
<name>A0ABQ5AU31_9ASTR</name>
<dbReference type="Proteomes" id="UP001151760">
    <property type="component" value="Unassembled WGS sequence"/>
</dbReference>
<reference evidence="2" key="2">
    <citation type="submission" date="2022-01" db="EMBL/GenBank/DDBJ databases">
        <authorList>
            <person name="Yamashiro T."/>
            <person name="Shiraishi A."/>
            <person name="Satake H."/>
            <person name="Nakayama K."/>
        </authorList>
    </citation>
    <scope>NUCLEOTIDE SEQUENCE</scope>
</reference>